<feature type="chain" id="PRO_5046275471" evidence="2">
    <location>
        <begin position="20"/>
        <end position="2038"/>
    </location>
</feature>
<evidence type="ECO:0000313" key="6">
    <source>
        <dbReference type="Proteomes" id="UP001285855"/>
    </source>
</evidence>
<evidence type="ECO:0000256" key="2">
    <source>
        <dbReference type="SAM" id="SignalP"/>
    </source>
</evidence>
<dbReference type="SMART" id="SM01419">
    <property type="entry name" value="Thiol-ester_cl"/>
    <property type="match status" value="1"/>
</dbReference>
<evidence type="ECO:0000313" key="5">
    <source>
        <dbReference type="EMBL" id="MDY2587454.1"/>
    </source>
</evidence>
<dbReference type="InterPro" id="IPR008930">
    <property type="entry name" value="Terpenoid_cyclase/PrenylTrfase"/>
</dbReference>
<dbReference type="InterPro" id="IPR047565">
    <property type="entry name" value="Alpha-macroglob_thiol-ester_cl"/>
</dbReference>
<dbReference type="Pfam" id="PF01835">
    <property type="entry name" value="MG2"/>
    <property type="match status" value="1"/>
</dbReference>
<sequence length="2038" mass="234449">MKNYIPILMLICFASFAQAQNNFDDQWKKVTQLENEGLTKSAAELVDMIYKDAKTSKNKPQRIKALLHKSKYMLILEEDAQLNIVNLFKSEIESSKNIPTKHLLENMLATMYWQYFQQNRYKFYNRTKTNVKTSDDFRTWDLETLFHEIHVYYQRSLQNGLLLQQEALENYSTLLNEAKDSKIYRPTLYDLLSHNALQFYKTPENSIKQPAYKFKIEDQAFLADSEHFINLNIVSKDSLSLQLHALKIYQNLTKFHRSNPVTKAFVAIDIERLNYVAQHATFNSKEDLLIKVLKVKAKELQDTPLSALYNFEVAKVYRDLGNKYDHNNDTNEHRWKLKEAIELCNAVIFSFPESAGAKNCEILKQQILQPSLRLEAEEFLPINSTSRILVTYKNLSDLNFKIYKIDSNQLETFNRTNKTEDKLKFFKKIKPLHSFTRNLKSEGDYQEHSTEVIIPQLSNGFYLIKAETQKDNVFGLTSIQVTDLALLESNENDKINYQLINRTNGLAIVNAVINITYRNNRDRSFSKKLSTDTYGKFSFKKDGNYYRQVEIRASYKDDTAFFGDYYISRAYRERENNDTQYNVFLFTDRSIYRPGQTVYFKGIATVTKDDKTEVYANEKSMVILKNVNGEVINKLELKTNDFGSVSGEFILPNDGLTGNYNLLMHCESTGYSYFSVEEYKRPKFKPEFQPITETFKVNDSITVKGKAIAFAGGNITDAKVVYRVKRQVQYPSWWYWRRPGYYNAKAQEITFGESTTNNKGEFEITFKAIPDESVSKDNLPIFNYEVTADITDVNGETRSTSTVVNVGYHAMTLQISVLNQIEKSQKEVELTLNSQNLNGEFVPAQGTLKIYKLRAPTNVFRNRPWNAPDFQVISKEEFKRLFPHDPYNDEHLSTNWDKGEEVFSTDFDTEKGKTIMLKKLKKWNSGQYIMIAESKDKFGEDVKAEAYTNLFSDNDKTVADNQLFEISLDKDSYKIGDTVKLTIGSAANDITITVEVEKDNQVVSTQLVTLNNAKQTISIPVLEGDLGGFEVHTSFAAYNSYVYQSFNVNVPYPKTDLEIETTTFRDKLQPGQDETWSFKIKGPKGDKVSAELLASMYDASLDEFRAHNWSFNPIQQPHYYSRINKNGGRSFGTINFRLFNHFNYPMSYTTKSYDQLNWFGFYFGFGRTKYLLRGRASGMELNELASSAFEADDELESVVVMDSTNKKALVYNSVTEQSGGTIIAERIEKQKENLNSNSIQIRKNLHETAFFFPQLQTNEQGNVSFNFKAPEALTKWKLQLLAHTKTLESSVMQLETVTQKELMVIPNAPRFLREGDQITISTKIANLTEKELSGLARLELTNPVTGEFLSQIFQGEIGRNYTLTSDLTDKDFTVNAKGNTQVSWKLNIPEGLQAVQYKIIAISIDPENGDQFSDGEQNALPVLSNRMLVTETLPMWIRSNETKTFTLDKLKDNTSTTLTNHKLTLEMTSNPAWYAVQALPYLMEYPYDCNEQTFSRYYANALARHIVKSNPKIEAVFNQWKSSDALLSNLEKNQELKSLLLQETPWLRDAQSETDQKKRIGLLFDLNKMNNELNSALNKLKQNQLPSGAWPWFNGGYANRFITQHIISGFGHLKQLNVIQSDSEESMIKNAIQYLDTEFVKEYKDIKKYNKDADLSKDHLSYTQLHYLYVRSFYPELKPSKEVEAIMEYYKSQMQTYWLNRSLYAKGLMTLTLHRMNDDGTAGKILKSLKENSITSDELGMYWKANTSSWYWHQAPIETQALLIEAFSEVGTVIQSEAKKLEDIDNLKIWLLKNKQTNKWETTKATTEAVYALLLQGSSWLDVTEMVDVKVGNDTINPSILDNVKVEAGTGYYKTSWTGNEITPEQANVTVSKKGDGIAWGALYWQYFEDLDKITSAETPLKLSKKLFLKSNTDKGEELSDIIKDTKLNVGDLVRVRIELRSDRDMEFVHLKDMRAAGFEPINVLSQYKWQDGLGYYESTKDAATNFFMDYLPKGVYVFEYDLRVNNAGDMSNGISTIQSMYAPEFSSHSEGVRITIE</sequence>
<organism evidence="5 6">
    <name type="scientific">Winogradskyella aquimaris</name>
    <dbReference type="NCBI Taxonomy" id="864074"/>
    <lineage>
        <taxon>Bacteria</taxon>
        <taxon>Pseudomonadati</taxon>
        <taxon>Bacteroidota</taxon>
        <taxon>Flavobacteriia</taxon>
        <taxon>Flavobacteriales</taxon>
        <taxon>Flavobacteriaceae</taxon>
        <taxon>Winogradskyella</taxon>
    </lineage>
</organism>
<reference evidence="5 6" key="1">
    <citation type="submission" date="2023-11" db="EMBL/GenBank/DDBJ databases">
        <title>Winogradskyella pelagius sp. nov., isolated from coastal sediment.</title>
        <authorList>
            <person name="Li F."/>
        </authorList>
    </citation>
    <scope>NUCLEOTIDE SEQUENCE [LARGE SCALE GENOMIC DNA]</scope>
    <source>
        <strain evidence="5 6">KCTC 23502</strain>
    </source>
</reference>
<dbReference type="SMART" id="SM01360">
    <property type="entry name" value="A2M"/>
    <property type="match status" value="1"/>
</dbReference>
<dbReference type="InterPro" id="IPR051802">
    <property type="entry name" value="YfhM-like"/>
</dbReference>
<dbReference type="InterPro" id="IPR001599">
    <property type="entry name" value="Macroglobln_a2"/>
</dbReference>
<dbReference type="Pfam" id="PF17973">
    <property type="entry name" value="bMG10"/>
    <property type="match status" value="1"/>
</dbReference>
<proteinExistence type="inferred from homology"/>
<feature type="signal peptide" evidence="2">
    <location>
        <begin position="1"/>
        <end position="19"/>
    </location>
</feature>
<comment type="caution">
    <text evidence="5">The sequence shown here is derived from an EMBL/GenBank/DDBJ whole genome shotgun (WGS) entry which is preliminary data.</text>
</comment>
<feature type="domain" description="Alpha-2-macroglobulin" evidence="4">
    <location>
        <begin position="1248"/>
        <end position="1338"/>
    </location>
</feature>
<dbReference type="InterPro" id="IPR011625">
    <property type="entry name" value="A2M_N_BRD"/>
</dbReference>
<dbReference type="EMBL" id="JAXDAE010000008">
    <property type="protein sequence ID" value="MDY2587454.1"/>
    <property type="molecule type" value="Genomic_DNA"/>
</dbReference>
<evidence type="ECO:0000256" key="1">
    <source>
        <dbReference type="ARBA" id="ARBA00010556"/>
    </source>
</evidence>
<dbReference type="PANTHER" id="PTHR40094:SF1">
    <property type="entry name" value="UBIQUITIN DOMAIN-CONTAINING PROTEIN"/>
    <property type="match status" value="1"/>
</dbReference>
<evidence type="ECO:0000259" key="3">
    <source>
        <dbReference type="SMART" id="SM01359"/>
    </source>
</evidence>
<feature type="domain" description="Alpha-2-macroglobulin bait region" evidence="3">
    <location>
        <begin position="964"/>
        <end position="1104"/>
    </location>
</feature>
<keyword evidence="6" id="KW-1185">Reference proteome</keyword>
<accession>A0ABU5EM15</accession>
<dbReference type="Pfam" id="PF00207">
    <property type="entry name" value="A2M"/>
    <property type="match status" value="1"/>
</dbReference>
<comment type="similarity">
    <text evidence="1">Belongs to the protease inhibitor I39 (alpha-2-macroglobulin) family. Bacterial alpha-2-macroglobulin subfamily.</text>
</comment>
<dbReference type="RefSeq" id="WP_320555822.1">
    <property type="nucleotide sequence ID" value="NZ_JAXDAE010000008.1"/>
</dbReference>
<dbReference type="InterPro" id="IPR041246">
    <property type="entry name" value="Bact_MG10"/>
</dbReference>
<dbReference type="Pfam" id="PF07703">
    <property type="entry name" value="A2M_BRD"/>
    <property type="match status" value="1"/>
</dbReference>
<dbReference type="Proteomes" id="UP001285855">
    <property type="component" value="Unassembled WGS sequence"/>
</dbReference>
<gene>
    <name evidence="5" type="ORF">SNF14_08905</name>
</gene>
<name>A0ABU5EM15_9FLAO</name>
<keyword evidence="2" id="KW-0732">Signal</keyword>
<protein>
    <submittedName>
        <fullName evidence="5">MG2 domain-containing protein</fullName>
    </submittedName>
</protein>
<dbReference type="SUPFAM" id="SSF48239">
    <property type="entry name" value="Terpenoid cyclases/Protein prenyltransferases"/>
    <property type="match status" value="1"/>
</dbReference>
<dbReference type="Gene3D" id="2.60.40.1930">
    <property type="match status" value="1"/>
</dbReference>
<evidence type="ECO:0000259" key="4">
    <source>
        <dbReference type="SMART" id="SM01360"/>
    </source>
</evidence>
<dbReference type="PANTHER" id="PTHR40094">
    <property type="entry name" value="ALPHA-2-MACROGLOBULIN HOMOLOG"/>
    <property type="match status" value="1"/>
</dbReference>
<dbReference type="InterPro" id="IPR002890">
    <property type="entry name" value="MG2"/>
</dbReference>
<dbReference type="Gene3D" id="1.50.10.20">
    <property type="match status" value="1"/>
</dbReference>
<dbReference type="SMART" id="SM01359">
    <property type="entry name" value="A2M_N_2"/>
    <property type="match status" value="1"/>
</dbReference>